<accession>A0A023EXT1</accession>
<dbReference type="InterPro" id="IPR032839">
    <property type="entry name" value="RAB3GAP_N"/>
</dbReference>
<keyword evidence="3" id="KW-0343">GTPase activation</keyword>
<comment type="subcellular location">
    <subcellularLocation>
        <location evidence="1">Cytoplasm</location>
    </subcellularLocation>
</comment>
<evidence type="ECO:0000313" key="7">
    <source>
        <dbReference type="EMBL" id="JAC14080.1"/>
    </source>
</evidence>
<dbReference type="InterPro" id="IPR029257">
    <property type="entry name" value="RAB3GAP2_C"/>
</dbReference>
<dbReference type="PANTHER" id="PTHR12472:SF0">
    <property type="entry name" value="RAB3 GTPASE-ACTIVATING PROTEIN NON-CATALYTIC SUBUNIT"/>
    <property type="match status" value="1"/>
</dbReference>
<proteinExistence type="evidence at transcript level"/>
<evidence type="ECO:0000256" key="1">
    <source>
        <dbReference type="ARBA" id="ARBA00004496"/>
    </source>
</evidence>
<keyword evidence="4" id="KW-0963">Cytoplasm</keyword>
<evidence type="ECO:0000259" key="6">
    <source>
        <dbReference type="Pfam" id="PF14656"/>
    </source>
</evidence>
<dbReference type="PANTHER" id="PTHR12472">
    <property type="entry name" value="RAB3-GAP REGULATORY DOMAIN"/>
    <property type="match status" value="1"/>
</dbReference>
<sequence>MTCQFRSFGNIVDVENIKKILFKNDIFVSEGVDDSWNWSVEDSSPPKENWLEECHLSLSPTSELLVLAKDRNLAILNAKWDSEEENEAKIKYILSWNGDPTEELNEKITSVLCLPIAGQGKLSAHCGADWTAIAVGFTSGAVRFYTEKGGLLLSEVLHDEEVISLKFQSYQPSPNPQLMPVQSDELHVTYKSVVCSVHGFALCNTLKACRNQLARLEANCSGENRVTSPPLALTKWALPDQEVISDTVILGTWTTSSLTHLITASVRGGYYATYRSSPPQVTTILAAGVAPFVGYHSIVEGTAGPVLADVARAMANKVKSAFGSAVPLGWFAKRTPPSTDRLVKEKQLLEPPEAMICRFGLCDIIRKGERIYMSPQKNLSVVCDSLGRVVLIDNFSGIAVRMWKGYRDAECAFITVDEEKIPGAGRTALYLAIYAPKKGIVEVWALQQGPKVATLLASKFGRLLYIKHGIMGMNNTLVRNSNFSQHPCVFINNSGIISEVYVPFHAILSNQNDPKSRDLHILKQVKRALRTTNRIDDLVDLCSQINTDDVRLQALQLVASFKHVTAHLLQRIITNFYEKIQEEGNDNNENKKCLLACKNLEKVMNFYSTTLQLQEAPPEYSTVVRTSYCEDEVGLSKLLRMNEEEIRQLISLTGQCPDNGHITRVKFALVEDGLALFLASLLPSITQPIPLVFSQDTSIHHLANIGEVLCQCVLYGSCTLDDWKEHAIESGIEPKSLFYAAICYWLKKPLGSNVISELGLFTRLLIAITSIVSIKETLGWWDQVRSYIMETQNLTNALTATMISRSVYLGMEEKLSDEFDDEWEAISRESCMWSQLATQVEAIALLQSTICFAPKQKNENSAVPCLDYVKQSISLSQVVSKGPGRVCECVSKWVSSWGLAPDWLLYEKEKTPSSGAGGDFVEDEILTPADEARPSNAGQEDALKRLASLRQYFPSSLSSGPLLSNVVWEYIVAWTKEPDRDEFLSTALTFLRYIPVHSLRQGLCSIIWNVHIRSQFENTIKLMHKVGKLPRERLCKQDINMADGSVKHWLKNLYDFFNIFIESTTLSEESCENWTVERETLWTGADEMQPSLAEIALAQAAPNIDVLDIMCQAVRSVIFLAAFPSLRLQKPITTLFDSFGEACLWSDIKSNPQLPNPSPDKKLSDARTKYLMKVISMAIEKFASGKDTEGVTMKETVGWISQCYSLANDWSLSADKLRIEQVLQLYNNNLDQYAQEVISAVNDKETLGSHLLVIVGRRLKFILTNSPQNKIKEKVANLSPSLTFWIQEQDDICMECDIKDTVHLANEVVNLLPETYVEYKFALLLAETITPLSSL</sequence>
<organism evidence="7">
    <name type="scientific">Triatoma infestans</name>
    <name type="common">Assassin bug</name>
    <dbReference type="NCBI Taxonomy" id="30076"/>
    <lineage>
        <taxon>Eukaryota</taxon>
        <taxon>Metazoa</taxon>
        <taxon>Ecdysozoa</taxon>
        <taxon>Arthropoda</taxon>
        <taxon>Hexapoda</taxon>
        <taxon>Insecta</taxon>
        <taxon>Pterygota</taxon>
        <taxon>Neoptera</taxon>
        <taxon>Paraneoptera</taxon>
        <taxon>Hemiptera</taxon>
        <taxon>Heteroptera</taxon>
        <taxon>Panheteroptera</taxon>
        <taxon>Cimicomorpha</taxon>
        <taxon>Reduviidae</taxon>
        <taxon>Triatominae</taxon>
        <taxon>Triatoma</taxon>
    </lineage>
</organism>
<evidence type="ECO:0000256" key="2">
    <source>
        <dbReference type="ARBA" id="ARBA00008153"/>
    </source>
</evidence>
<feature type="domain" description="Rab3GAP regulatory subunit C-terminal" evidence="6">
    <location>
        <begin position="737"/>
        <end position="1313"/>
    </location>
</feature>
<dbReference type="Pfam" id="PF14655">
    <property type="entry name" value="RAB3GAP2_N"/>
    <property type="match status" value="1"/>
</dbReference>
<evidence type="ECO:0000256" key="3">
    <source>
        <dbReference type="ARBA" id="ARBA00022468"/>
    </source>
</evidence>
<dbReference type="Pfam" id="PF14656">
    <property type="entry name" value="RAB3GAP2_C"/>
    <property type="match status" value="1"/>
</dbReference>
<dbReference type="GO" id="GO:0005737">
    <property type="term" value="C:cytoplasm"/>
    <property type="evidence" value="ECO:0007669"/>
    <property type="project" value="UniProtKB-SubCell"/>
</dbReference>
<protein>
    <submittedName>
        <fullName evidence="7">Putative rab3 gtpase-activating protein non-catalytic subunit</fullName>
    </submittedName>
</protein>
<evidence type="ECO:0000256" key="4">
    <source>
        <dbReference type="ARBA" id="ARBA00022490"/>
    </source>
</evidence>
<reference evidence="7" key="1">
    <citation type="journal article" date="2014" name="PLoS Negl. Trop. Dis.">
        <title>An updated insight into the Sialotranscriptome of Triatoma infestans: developmental stage and geographic variations.</title>
        <authorList>
            <person name="Schwarz A."/>
            <person name="Medrano-Mercado N."/>
            <person name="Schaub G.A."/>
            <person name="Struchiner C.J."/>
            <person name="Bargues M.D."/>
            <person name="Levy M.Z."/>
            <person name="Ribeiro J.M."/>
        </authorList>
    </citation>
    <scope>NUCLEOTIDE SEQUENCE</scope>
    <source>
        <strain evidence="7">Chile</strain>
        <tissue evidence="7">Salivary glands</tissue>
    </source>
</reference>
<evidence type="ECO:0000259" key="5">
    <source>
        <dbReference type="Pfam" id="PF14655"/>
    </source>
</evidence>
<dbReference type="EMBL" id="GBBI01004632">
    <property type="protein sequence ID" value="JAC14080.1"/>
    <property type="molecule type" value="mRNA"/>
</dbReference>
<dbReference type="InterPro" id="IPR026059">
    <property type="entry name" value="Rab3GAP2"/>
</dbReference>
<feature type="domain" description="Rab3-GAP regulatory subunit N-terminal" evidence="5">
    <location>
        <begin position="50"/>
        <end position="464"/>
    </location>
</feature>
<dbReference type="GO" id="GO:0005096">
    <property type="term" value="F:GTPase activator activity"/>
    <property type="evidence" value="ECO:0007669"/>
    <property type="project" value="UniProtKB-KW"/>
</dbReference>
<name>A0A023EXT1_TRIIF</name>
<comment type="similarity">
    <text evidence="2">Belongs to the Rab3-GAP regulatory subunit family.</text>
</comment>